<dbReference type="AlphaFoldDB" id="A0A9D9NCX4"/>
<comment type="similarity">
    <text evidence="5">Belongs to the RimM family.</text>
</comment>
<dbReference type="GO" id="GO:0043022">
    <property type="term" value="F:ribosome binding"/>
    <property type="evidence" value="ECO:0007669"/>
    <property type="project" value="InterPro"/>
</dbReference>
<name>A0A9D9NCX4_9SPIO</name>
<dbReference type="Proteomes" id="UP000810292">
    <property type="component" value="Unassembled WGS sequence"/>
</dbReference>
<feature type="domain" description="RimM N-terminal" evidence="6">
    <location>
        <begin position="8"/>
        <end position="89"/>
    </location>
</feature>
<comment type="function">
    <text evidence="5">An accessory protein needed during the final step in the assembly of 30S ribosomal subunit, possibly for assembly of the head region. Essential for efficient processing of 16S rRNA. May be needed both before and after RbfA during the maturation of 16S rRNA. It has affinity for free ribosomal 30S subunits but not for 70S ribosomes.</text>
</comment>
<evidence type="ECO:0000256" key="5">
    <source>
        <dbReference type="HAMAP-Rule" id="MF_00014"/>
    </source>
</evidence>
<dbReference type="Gene3D" id="2.40.30.60">
    <property type="entry name" value="RimM"/>
    <property type="match status" value="1"/>
</dbReference>
<dbReference type="GO" id="GO:0005737">
    <property type="term" value="C:cytoplasm"/>
    <property type="evidence" value="ECO:0007669"/>
    <property type="project" value="UniProtKB-SubCell"/>
</dbReference>
<dbReference type="SUPFAM" id="SSF50447">
    <property type="entry name" value="Translation proteins"/>
    <property type="match status" value="1"/>
</dbReference>
<evidence type="ECO:0000313" key="8">
    <source>
        <dbReference type="EMBL" id="MBO8468515.1"/>
    </source>
</evidence>
<evidence type="ECO:0000259" key="7">
    <source>
        <dbReference type="Pfam" id="PF24986"/>
    </source>
</evidence>
<reference evidence="8" key="1">
    <citation type="submission" date="2020-10" db="EMBL/GenBank/DDBJ databases">
        <authorList>
            <person name="Gilroy R."/>
        </authorList>
    </citation>
    <scope>NUCLEOTIDE SEQUENCE</scope>
    <source>
        <strain evidence="8">14700</strain>
    </source>
</reference>
<dbReference type="InterPro" id="IPR009000">
    <property type="entry name" value="Transl_B-barrel_sf"/>
</dbReference>
<dbReference type="Gene3D" id="2.30.30.240">
    <property type="entry name" value="PRC-barrel domain"/>
    <property type="match status" value="1"/>
</dbReference>
<dbReference type="NCBIfam" id="TIGR02273">
    <property type="entry name" value="16S_RimM"/>
    <property type="match status" value="1"/>
</dbReference>
<evidence type="ECO:0000256" key="1">
    <source>
        <dbReference type="ARBA" id="ARBA00022490"/>
    </source>
</evidence>
<evidence type="ECO:0000256" key="3">
    <source>
        <dbReference type="ARBA" id="ARBA00022552"/>
    </source>
</evidence>
<dbReference type="PANTHER" id="PTHR33692:SF1">
    <property type="entry name" value="RIBOSOME MATURATION FACTOR RIMM"/>
    <property type="match status" value="1"/>
</dbReference>
<dbReference type="GO" id="GO:0005840">
    <property type="term" value="C:ribosome"/>
    <property type="evidence" value="ECO:0007669"/>
    <property type="project" value="InterPro"/>
</dbReference>
<reference evidence="8" key="2">
    <citation type="journal article" date="2021" name="PeerJ">
        <title>Extensive microbial diversity within the chicken gut microbiome revealed by metagenomics and culture.</title>
        <authorList>
            <person name="Gilroy R."/>
            <person name="Ravi A."/>
            <person name="Getino M."/>
            <person name="Pursley I."/>
            <person name="Horton D.L."/>
            <person name="Alikhan N.F."/>
            <person name="Baker D."/>
            <person name="Gharbi K."/>
            <person name="Hall N."/>
            <person name="Watson M."/>
            <person name="Adriaenssens E.M."/>
            <person name="Foster-Nyarko E."/>
            <person name="Jarju S."/>
            <person name="Secka A."/>
            <person name="Antonio M."/>
            <person name="Oren A."/>
            <person name="Chaudhuri R.R."/>
            <person name="La Ragione R."/>
            <person name="Hildebrand F."/>
            <person name="Pallen M.J."/>
        </authorList>
    </citation>
    <scope>NUCLEOTIDE SEQUENCE</scope>
    <source>
        <strain evidence="8">14700</strain>
    </source>
</reference>
<dbReference type="EMBL" id="JADIMF010000027">
    <property type="protein sequence ID" value="MBO8468515.1"/>
    <property type="molecule type" value="Genomic_DNA"/>
</dbReference>
<dbReference type="HAMAP" id="MF_00014">
    <property type="entry name" value="Ribosome_mat_RimM"/>
    <property type="match status" value="1"/>
</dbReference>
<organism evidence="8 9">
    <name type="scientific">Candidatus Ornithospirochaeta stercoravium</name>
    <dbReference type="NCBI Taxonomy" id="2840897"/>
    <lineage>
        <taxon>Bacteria</taxon>
        <taxon>Pseudomonadati</taxon>
        <taxon>Spirochaetota</taxon>
        <taxon>Spirochaetia</taxon>
        <taxon>Spirochaetales</taxon>
        <taxon>Spirochaetaceae</taxon>
        <taxon>Spirochaetaceae incertae sedis</taxon>
        <taxon>Candidatus Ornithospirochaeta</taxon>
    </lineage>
</organism>
<dbReference type="InterPro" id="IPR011961">
    <property type="entry name" value="RimM"/>
</dbReference>
<comment type="subunit">
    <text evidence="5">Binds ribosomal protein uS19.</text>
</comment>
<gene>
    <name evidence="5 8" type="primary">rimM</name>
    <name evidence="8" type="ORF">IAA72_01865</name>
</gene>
<dbReference type="PANTHER" id="PTHR33692">
    <property type="entry name" value="RIBOSOME MATURATION FACTOR RIMM"/>
    <property type="match status" value="1"/>
</dbReference>
<dbReference type="Pfam" id="PF24986">
    <property type="entry name" value="PRC_RimM"/>
    <property type="match status" value="1"/>
</dbReference>
<dbReference type="GO" id="GO:0006364">
    <property type="term" value="P:rRNA processing"/>
    <property type="evidence" value="ECO:0007669"/>
    <property type="project" value="UniProtKB-UniRule"/>
</dbReference>
<dbReference type="SUPFAM" id="SSF50346">
    <property type="entry name" value="PRC-barrel domain"/>
    <property type="match status" value="1"/>
</dbReference>
<comment type="domain">
    <text evidence="5">The PRC barrel domain binds ribosomal protein uS19.</text>
</comment>
<accession>A0A9D9NCX4</accession>
<evidence type="ECO:0000313" key="9">
    <source>
        <dbReference type="Proteomes" id="UP000810292"/>
    </source>
</evidence>
<dbReference type="InterPro" id="IPR056792">
    <property type="entry name" value="PRC_RimM"/>
</dbReference>
<proteinExistence type="inferred from homology"/>
<evidence type="ECO:0000256" key="2">
    <source>
        <dbReference type="ARBA" id="ARBA00022517"/>
    </source>
</evidence>
<comment type="subcellular location">
    <subcellularLocation>
        <location evidence="5">Cytoplasm</location>
    </subcellularLocation>
</comment>
<dbReference type="InterPro" id="IPR011033">
    <property type="entry name" value="PRC_barrel-like_sf"/>
</dbReference>
<feature type="domain" description="Ribosome maturation factor RimM PRC barrel" evidence="7">
    <location>
        <begin position="102"/>
        <end position="160"/>
    </location>
</feature>
<evidence type="ECO:0000259" key="6">
    <source>
        <dbReference type="Pfam" id="PF01782"/>
    </source>
</evidence>
<comment type="caution">
    <text evidence="8">The sequence shown here is derived from an EMBL/GenBank/DDBJ whole genome shotgun (WGS) entry which is preliminary data.</text>
</comment>
<dbReference type="GO" id="GO:0042274">
    <property type="term" value="P:ribosomal small subunit biogenesis"/>
    <property type="evidence" value="ECO:0007669"/>
    <property type="project" value="UniProtKB-UniRule"/>
</dbReference>
<protein>
    <recommendedName>
        <fullName evidence="5">Ribosome maturation factor RimM</fullName>
    </recommendedName>
</protein>
<dbReference type="InterPro" id="IPR036976">
    <property type="entry name" value="RimM_N_sf"/>
</dbReference>
<dbReference type="InterPro" id="IPR002676">
    <property type="entry name" value="RimM_N"/>
</dbReference>
<keyword evidence="4 5" id="KW-0143">Chaperone</keyword>
<keyword evidence="1 5" id="KW-0963">Cytoplasm</keyword>
<dbReference type="Pfam" id="PF01782">
    <property type="entry name" value="RimM"/>
    <property type="match status" value="1"/>
</dbReference>
<keyword evidence="2 5" id="KW-0690">Ribosome biogenesis</keyword>
<evidence type="ECO:0000256" key="4">
    <source>
        <dbReference type="ARBA" id="ARBA00023186"/>
    </source>
</evidence>
<sequence length="168" mass="18556">MEELLSSATIGKTHGVKGFLRVYSLSGDYSHLKKLKECYALFPDGREKLLSVSDTSTQGDLFLMRFSGYDTPESARLLSGSILRVKRSDAHKLKKGEFYIADLYGLKLVYQGNEVGTVVSVSEGAQAMLLSIDKDGKEYLVPYLPVFVSSPDFSTGTIELRMGKLLDL</sequence>
<keyword evidence="3 5" id="KW-0698">rRNA processing</keyword>